<dbReference type="InterPro" id="IPR049012">
    <property type="entry name" value="Mutator_transp_dom"/>
</dbReference>
<sequence>MEKGHARTEDSAVASCSSRSSDPDLVDESGSTHTAPSIDSWLQLGISYFDNDGKIFNGTNEALREAGFPPVEEQDCVQHNTRNYRNKVFHLCLDVFAGGTNNKTARQEAIRRVGYYIVKRCNKALYTARDHHPDSDVDFFRKLESLRLTIVRCIAGEHSKCTFEFGCPEYIPDSRRPAPDIPDGGNLALSKDDRYALQNLADCRLASETVKRHRNLMSSNKSEAFHNRALKAVPKAVTWKKNYYAAGLADSVRSGTAIRRANESLGVSHPEGSSGTVSFAAIEKRKGLPSEETEYYEIQYEALQSTKD</sequence>
<reference evidence="3" key="1">
    <citation type="journal article" date="2008" name="Nature">
        <title>The amphioxus genome and the evolution of the chordate karyotype.</title>
        <authorList>
            <consortium name="US DOE Joint Genome Institute (JGI-PGF)"/>
            <person name="Putnam N.H."/>
            <person name="Butts T."/>
            <person name="Ferrier D.E.K."/>
            <person name="Furlong R.F."/>
            <person name="Hellsten U."/>
            <person name="Kawashima T."/>
            <person name="Robinson-Rechavi M."/>
            <person name="Shoguchi E."/>
            <person name="Terry A."/>
            <person name="Yu J.-K."/>
            <person name="Benito-Gutierrez E.L."/>
            <person name="Dubchak I."/>
            <person name="Garcia-Fernandez J."/>
            <person name="Gibson-Brown J.J."/>
            <person name="Grigoriev I.V."/>
            <person name="Horton A.C."/>
            <person name="de Jong P.J."/>
            <person name="Jurka J."/>
            <person name="Kapitonov V.V."/>
            <person name="Kohara Y."/>
            <person name="Kuroki Y."/>
            <person name="Lindquist E."/>
            <person name="Lucas S."/>
            <person name="Osoegawa K."/>
            <person name="Pennacchio L.A."/>
            <person name="Salamov A.A."/>
            <person name="Satou Y."/>
            <person name="Sauka-Spengler T."/>
            <person name="Schmutz J."/>
            <person name="Shin-I T."/>
            <person name="Toyoda A."/>
            <person name="Bronner-Fraser M."/>
            <person name="Fujiyama A."/>
            <person name="Holland L.Z."/>
            <person name="Holland P.W.H."/>
            <person name="Satoh N."/>
            <person name="Rokhsar D.S."/>
        </authorList>
    </citation>
    <scope>NUCLEOTIDE SEQUENCE [LARGE SCALE GENOMIC DNA]</scope>
    <source>
        <strain evidence="3">S238N-H82</strain>
        <tissue evidence="3">Testes</tissue>
    </source>
</reference>
<dbReference type="Pfam" id="PF20700">
    <property type="entry name" value="Mutator"/>
    <property type="match status" value="1"/>
</dbReference>
<proteinExistence type="predicted"/>
<feature type="region of interest" description="Disordered" evidence="1">
    <location>
        <begin position="1"/>
        <end position="34"/>
    </location>
</feature>
<dbReference type="EMBL" id="GG666467">
    <property type="protein sequence ID" value="EEN68151.1"/>
    <property type="molecule type" value="Genomic_DNA"/>
</dbReference>
<accession>C3XUS6</accession>
<organism>
    <name type="scientific">Branchiostoma floridae</name>
    <name type="common">Florida lancelet</name>
    <name type="synonym">Amphioxus</name>
    <dbReference type="NCBI Taxonomy" id="7739"/>
    <lineage>
        <taxon>Eukaryota</taxon>
        <taxon>Metazoa</taxon>
        <taxon>Chordata</taxon>
        <taxon>Cephalochordata</taxon>
        <taxon>Leptocardii</taxon>
        <taxon>Amphioxiformes</taxon>
        <taxon>Branchiostomatidae</taxon>
        <taxon>Branchiostoma</taxon>
    </lineage>
</organism>
<feature type="compositionally biased region" description="Low complexity" evidence="1">
    <location>
        <begin position="11"/>
        <end position="20"/>
    </location>
</feature>
<evidence type="ECO:0000313" key="3">
    <source>
        <dbReference type="EMBL" id="EEN68151.1"/>
    </source>
</evidence>
<evidence type="ECO:0000259" key="2">
    <source>
        <dbReference type="Pfam" id="PF20700"/>
    </source>
</evidence>
<feature type="domain" description="Mutator-like transposase" evidence="2">
    <location>
        <begin position="50"/>
        <end position="162"/>
    </location>
</feature>
<protein>
    <recommendedName>
        <fullName evidence="2">Mutator-like transposase domain-containing protein</fullName>
    </recommendedName>
</protein>
<dbReference type="InParanoid" id="C3XUS6"/>
<gene>
    <name evidence="3" type="ORF">BRAFLDRAFT_88881</name>
</gene>
<name>C3XUS6_BRAFL</name>
<dbReference type="AlphaFoldDB" id="C3XUS6"/>
<feature type="compositionally biased region" description="Basic and acidic residues" evidence="1">
    <location>
        <begin position="1"/>
        <end position="10"/>
    </location>
</feature>
<evidence type="ECO:0000256" key="1">
    <source>
        <dbReference type="SAM" id="MobiDB-lite"/>
    </source>
</evidence>